<dbReference type="PANTHER" id="PTHR35580">
    <property type="entry name" value="CELL SURFACE GLYCOPROTEIN (S-LAYER PROTEIN)-LIKE PROTEIN"/>
    <property type="match status" value="1"/>
</dbReference>
<dbReference type="InterPro" id="IPR057708">
    <property type="entry name" value="DUF7948"/>
</dbReference>
<dbReference type="Pfam" id="PF13585">
    <property type="entry name" value="CHU_C"/>
    <property type="match status" value="1"/>
</dbReference>
<feature type="domain" description="PKD" evidence="2">
    <location>
        <begin position="1039"/>
        <end position="1105"/>
    </location>
</feature>
<evidence type="ECO:0000313" key="4">
    <source>
        <dbReference type="Proteomes" id="UP000316167"/>
    </source>
</evidence>
<comment type="caution">
    <text evidence="3">The sequence shown here is derived from an EMBL/GenBank/DDBJ whole genome shotgun (WGS) entry which is preliminary data.</text>
</comment>
<dbReference type="SUPFAM" id="SSF49299">
    <property type="entry name" value="PKD domain"/>
    <property type="match status" value="4"/>
</dbReference>
<feature type="chain" id="PRO_5021831256" evidence="1">
    <location>
        <begin position="23"/>
        <end position="1209"/>
    </location>
</feature>
<dbReference type="Pfam" id="PF25778">
    <property type="entry name" value="DUF7948"/>
    <property type="match status" value="1"/>
</dbReference>
<feature type="domain" description="PKD" evidence="2">
    <location>
        <begin position="899"/>
        <end position="939"/>
    </location>
</feature>
<dbReference type="PANTHER" id="PTHR35580:SF1">
    <property type="entry name" value="PHYTASE-LIKE DOMAIN-CONTAINING PROTEIN"/>
    <property type="match status" value="1"/>
</dbReference>
<evidence type="ECO:0000256" key="1">
    <source>
        <dbReference type="SAM" id="SignalP"/>
    </source>
</evidence>
<name>A0A562SIJ8_9BACT</name>
<dbReference type="PROSITE" id="PS50093">
    <property type="entry name" value="PKD"/>
    <property type="match status" value="4"/>
</dbReference>
<feature type="signal peptide" evidence="1">
    <location>
        <begin position="1"/>
        <end position="22"/>
    </location>
</feature>
<feature type="domain" description="PKD" evidence="2">
    <location>
        <begin position="807"/>
        <end position="864"/>
    </location>
</feature>
<keyword evidence="1" id="KW-0732">Signal</keyword>
<dbReference type="EMBL" id="VLLE01000004">
    <property type="protein sequence ID" value="TWI81109.1"/>
    <property type="molecule type" value="Genomic_DNA"/>
</dbReference>
<dbReference type="Gene3D" id="2.60.40.10">
    <property type="entry name" value="Immunoglobulins"/>
    <property type="match status" value="4"/>
</dbReference>
<dbReference type="InterPro" id="IPR013783">
    <property type="entry name" value="Ig-like_fold"/>
</dbReference>
<feature type="domain" description="PKD" evidence="2">
    <location>
        <begin position="985"/>
        <end position="1014"/>
    </location>
</feature>
<protein>
    <submittedName>
        <fullName evidence="3">Gliding motility-associated-like protein</fullName>
    </submittedName>
</protein>
<dbReference type="Pfam" id="PF18911">
    <property type="entry name" value="PKD_4"/>
    <property type="match status" value="1"/>
</dbReference>
<dbReference type="OrthoDB" id="1652165at2"/>
<dbReference type="SMART" id="SM00089">
    <property type="entry name" value="PKD"/>
    <property type="match status" value="4"/>
</dbReference>
<dbReference type="Proteomes" id="UP000316167">
    <property type="component" value="Unassembled WGS sequence"/>
</dbReference>
<keyword evidence="4" id="KW-1185">Reference proteome</keyword>
<dbReference type="NCBIfam" id="TIGR04131">
    <property type="entry name" value="Bac_Flav_CTERM"/>
    <property type="match status" value="1"/>
</dbReference>
<gene>
    <name evidence="3" type="ORF">IQ13_2122</name>
</gene>
<dbReference type="AlphaFoldDB" id="A0A562SIJ8"/>
<organism evidence="3 4">
    <name type="scientific">Lacibacter cauensis</name>
    <dbReference type="NCBI Taxonomy" id="510947"/>
    <lineage>
        <taxon>Bacteria</taxon>
        <taxon>Pseudomonadati</taxon>
        <taxon>Bacteroidota</taxon>
        <taxon>Chitinophagia</taxon>
        <taxon>Chitinophagales</taxon>
        <taxon>Chitinophagaceae</taxon>
        <taxon>Lacibacter</taxon>
    </lineage>
</organism>
<dbReference type="RefSeq" id="WP_144886316.1">
    <property type="nucleotide sequence ID" value="NZ_VLLE01000004.1"/>
</dbReference>
<dbReference type="InterPro" id="IPR052918">
    <property type="entry name" value="Motility_Chemotaxis_Reg"/>
</dbReference>
<proteinExistence type="predicted"/>
<dbReference type="InterPro" id="IPR000601">
    <property type="entry name" value="PKD_dom"/>
</dbReference>
<dbReference type="CDD" id="cd00146">
    <property type="entry name" value="PKD"/>
    <property type="match status" value="1"/>
</dbReference>
<reference evidence="3 4" key="1">
    <citation type="journal article" date="2015" name="Stand. Genomic Sci.">
        <title>Genomic Encyclopedia of Bacterial and Archaeal Type Strains, Phase III: the genomes of soil and plant-associated and newly described type strains.</title>
        <authorList>
            <person name="Whitman W.B."/>
            <person name="Woyke T."/>
            <person name="Klenk H.P."/>
            <person name="Zhou Y."/>
            <person name="Lilburn T.G."/>
            <person name="Beck B.J."/>
            <person name="De Vos P."/>
            <person name="Vandamme P."/>
            <person name="Eisen J.A."/>
            <person name="Garrity G."/>
            <person name="Hugenholtz P."/>
            <person name="Kyrpides N.C."/>
        </authorList>
    </citation>
    <scope>NUCLEOTIDE SEQUENCE [LARGE SCALE GENOMIC DNA]</scope>
    <source>
        <strain evidence="3 4">CGMCC 1.7271</strain>
    </source>
</reference>
<evidence type="ECO:0000313" key="3">
    <source>
        <dbReference type="EMBL" id="TWI81109.1"/>
    </source>
</evidence>
<accession>A0A562SIJ8</accession>
<dbReference type="InterPro" id="IPR035986">
    <property type="entry name" value="PKD_dom_sf"/>
</dbReference>
<evidence type="ECO:0000259" key="2">
    <source>
        <dbReference type="PROSITE" id="PS50093"/>
    </source>
</evidence>
<dbReference type="InterPro" id="IPR026341">
    <property type="entry name" value="T9SS_type_B"/>
</dbReference>
<sequence length="1209" mass="128950">MKVLRLLSVPFLLLAVPLCSFAQLYFVENKGQWDAQVHFKTEAGNSAFFLTKDGYSILINHPEDYLRLAEFNHGHGFDSTAKQQFRTAPDKLRAHAFRVKFLGGNFNSTPIMEKPLPGVENYFIGNDPSKWASGCKTYQAITYKNVYPNIDVRYYVQDDQLKYDLVVHPGADVSNIQMRYEGADKISIRSSELIVSTSVGEARELKPYSYQFVNGKREVVGNKYKVTGNTVSFDVSAYNKSTVLIIDPTLVFSSFSRSTADNWGFTATPGADGSFFGGGIAQPTGFPVTAGAIQSTGGGGPGGGSGVPPDIAIIKLSPDGRTRIYATYLGGNGLDQPHSLIADAAGNLVIAGRTNSGANFPGTLVGAGGGYDIFVTKINPTGTAIIGSLRIGGTGDDGVNITASRGGANSLQRFYGDDGRSEVIFAADGNILLASSTRSPGAAGSTTSFPVQNGFQSGLSGNQDAVVLKINANANAVIWSTVLGGSGDDAGFVLSYDPLNPANIYVGGGTGSTNFPLGAGGTLQTTYNGGLADGYLARLQDNGGSVSLNRSTYLGTGNIDIVYGVQFDSKGFPYVMGTTTGSWPVLNATYSVPNSRQFIAKLRPDLSAFVYSTTFGTNGALSPNISPVAFLVDNCENVYVSGWGGGANNFGGTGYPSAGTTGLPVTPDAFQRNTDGSDFYFFVLQKNAASQLYGSFFGQLGGGGGLEHVDGGTSRFDANGVIYQALCANCKNVNSGTPLTSPFPISAGVYGNVNPAGGSGCNLGMVKMRFDLAGIDVSLRAVGAKQLNFCLPATIQFTDTIRKAKQYIWIWGDGSRNDTTTSNPFTHTYTTTGFFDVKVIGIDSNSCNVKDSAMMRIRVTTDSVDVGFNFARQNCNSLTFNFTNTSDIRTASRPFGLKSFMWVWGDGSKNDTIPGFAPPIAHTFPGVGSYNVRLVLIDSNYCNLGDSSGFVNFQVIDNIKAGFRVSNVCVPDTVNVVDTSLGALTYLWVSSDGQTSTNRSPGFTYNTPGTYTIKQYIFNPNSCNAVDSTERTFQAVGPPTAGFTYSPNPSQENTPTRFTSTASADVVKWLYEFGDGDTSNLRDPIHQYTSPGINTVCQTVTNAAGCVDSVCIPVEAIINIVNDLPSAFTPNGDGINDVFMVRGFGITKMTLRVYNRQGLMVFESRTQNIGWDGKYKGIPQPMDAYAWTLDVEYFTGEKLKKKGDVTLIR</sequence>
<dbReference type="InterPro" id="IPR022409">
    <property type="entry name" value="PKD/Chitinase_dom"/>
</dbReference>